<dbReference type="GO" id="GO:0005739">
    <property type="term" value="C:mitochondrion"/>
    <property type="evidence" value="ECO:0007669"/>
    <property type="project" value="TreeGrafter"/>
</dbReference>
<keyword evidence="4" id="KW-0808">Transferase</keyword>
<dbReference type="PANTHER" id="PTHR20881:SF0">
    <property type="entry name" value="3-METHYL-2-OXOBUTANOATE HYDROXYMETHYLTRANSFERASE"/>
    <property type="match status" value="1"/>
</dbReference>
<dbReference type="PANTHER" id="PTHR20881">
    <property type="entry name" value="3-METHYL-2-OXOBUTANOATE HYDROXYMETHYLTRANSFERASE"/>
    <property type="match status" value="1"/>
</dbReference>
<dbReference type="GO" id="GO:0003864">
    <property type="term" value="F:3-methyl-2-oxobutanoate hydroxymethyltransferase activity"/>
    <property type="evidence" value="ECO:0007669"/>
    <property type="project" value="UniProtKB-EC"/>
</dbReference>
<comment type="catalytic activity">
    <reaction evidence="5">
        <text>(6R)-5,10-methylene-5,6,7,8-tetrahydrofolate + 3-methyl-2-oxobutanoate + H2O = 2-dehydropantoate + (6S)-5,6,7,8-tetrahydrofolate</text>
        <dbReference type="Rhea" id="RHEA:11824"/>
        <dbReference type="ChEBI" id="CHEBI:11561"/>
        <dbReference type="ChEBI" id="CHEBI:11851"/>
        <dbReference type="ChEBI" id="CHEBI:15377"/>
        <dbReference type="ChEBI" id="CHEBI:15636"/>
        <dbReference type="ChEBI" id="CHEBI:57453"/>
        <dbReference type="EC" id="2.1.2.11"/>
    </reaction>
</comment>
<dbReference type="EMBL" id="CP144700">
    <property type="protein sequence ID" value="WVZ23603.1"/>
    <property type="molecule type" value="Genomic_DNA"/>
</dbReference>
<proteinExistence type="inferred from homology"/>
<organism evidence="6 7">
    <name type="scientific">Vigna mungo</name>
    <name type="common">Black gram</name>
    <name type="synonym">Phaseolus mungo</name>
    <dbReference type="NCBI Taxonomy" id="3915"/>
    <lineage>
        <taxon>Eukaryota</taxon>
        <taxon>Viridiplantae</taxon>
        <taxon>Streptophyta</taxon>
        <taxon>Embryophyta</taxon>
        <taxon>Tracheophyta</taxon>
        <taxon>Spermatophyta</taxon>
        <taxon>Magnoliopsida</taxon>
        <taxon>eudicotyledons</taxon>
        <taxon>Gunneridae</taxon>
        <taxon>Pentapetalae</taxon>
        <taxon>rosids</taxon>
        <taxon>fabids</taxon>
        <taxon>Fabales</taxon>
        <taxon>Fabaceae</taxon>
        <taxon>Papilionoideae</taxon>
        <taxon>50 kb inversion clade</taxon>
        <taxon>NPAAA clade</taxon>
        <taxon>indigoferoid/millettioid clade</taxon>
        <taxon>Phaseoleae</taxon>
        <taxon>Vigna</taxon>
    </lineage>
</organism>
<dbReference type="Gene3D" id="3.20.20.60">
    <property type="entry name" value="Phosphoenolpyruvate-binding domains"/>
    <property type="match status" value="1"/>
</dbReference>
<gene>
    <name evidence="6" type="ORF">V8G54_002147</name>
</gene>
<sequence length="125" mass="13749">MVIAYDYPAVVHLDTAAVDLCLVSDTAAMVVYGHNTALPLMLDEMLVHCRAVTHGTKTPLLVLDLPFGNFESDPNRLLFLLRLQCLVLELSPSVGGRQPVYFVSVKGRRENGRLSTKLRVGSLLN</sequence>
<dbReference type="GO" id="GO:0000287">
    <property type="term" value="F:magnesium ion binding"/>
    <property type="evidence" value="ECO:0007669"/>
    <property type="project" value="TreeGrafter"/>
</dbReference>
<dbReference type="EC" id="2.1.2.11" evidence="3"/>
<dbReference type="InterPro" id="IPR015813">
    <property type="entry name" value="Pyrv/PenolPyrv_kinase-like_dom"/>
</dbReference>
<evidence type="ECO:0000256" key="3">
    <source>
        <dbReference type="ARBA" id="ARBA00012618"/>
    </source>
</evidence>
<protein>
    <recommendedName>
        <fullName evidence="3">3-methyl-2-oxobutanoate hydroxymethyltransferase</fullName>
        <ecNumber evidence="3">2.1.2.11</ecNumber>
    </recommendedName>
</protein>
<evidence type="ECO:0000313" key="7">
    <source>
        <dbReference type="Proteomes" id="UP001374535"/>
    </source>
</evidence>
<dbReference type="Proteomes" id="UP001374535">
    <property type="component" value="Chromosome 1"/>
</dbReference>
<name>A0AAQ3PBQ3_VIGMU</name>
<dbReference type="Pfam" id="PF02548">
    <property type="entry name" value="Pantoate_transf"/>
    <property type="match status" value="1"/>
</dbReference>
<evidence type="ECO:0000256" key="4">
    <source>
        <dbReference type="ARBA" id="ARBA00022679"/>
    </source>
</evidence>
<comment type="similarity">
    <text evidence="2">Belongs to the PanB family.</text>
</comment>
<keyword evidence="7" id="KW-1185">Reference proteome</keyword>
<evidence type="ECO:0000256" key="1">
    <source>
        <dbReference type="ARBA" id="ARBA00005033"/>
    </source>
</evidence>
<comment type="pathway">
    <text evidence="1">Cofactor biosynthesis; (R)-pantothenate biosynthesis; (R)-pantoate from 3-methyl-2-oxobutanoate: step 1/2.</text>
</comment>
<evidence type="ECO:0000313" key="6">
    <source>
        <dbReference type="EMBL" id="WVZ23603.1"/>
    </source>
</evidence>
<dbReference type="SUPFAM" id="SSF51621">
    <property type="entry name" value="Phosphoenolpyruvate/pyruvate domain"/>
    <property type="match status" value="1"/>
</dbReference>
<dbReference type="AlphaFoldDB" id="A0AAQ3PBQ3"/>
<reference evidence="6 7" key="1">
    <citation type="journal article" date="2023" name="Life. Sci Alliance">
        <title>Evolutionary insights into 3D genome organization and epigenetic landscape of Vigna mungo.</title>
        <authorList>
            <person name="Junaid A."/>
            <person name="Singh B."/>
            <person name="Bhatia S."/>
        </authorList>
    </citation>
    <scope>NUCLEOTIDE SEQUENCE [LARGE SCALE GENOMIC DNA]</scope>
    <source>
        <strain evidence="6">Urdbean</strain>
    </source>
</reference>
<dbReference type="InterPro" id="IPR040442">
    <property type="entry name" value="Pyrv_kinase-like_dom_sf"/>
</dbReference>
<dbReference type="GO" id="GO:0015940">
    <property type="term" value="P:pantothenate biosynthetic process"/>
    <property type="evidence" value="ECO:0007669"/>
    <property type="project" value="InterPro"/>
</dbReference>
<evidence type="ECO:0000256" key="5">
    <source>
        <dbReference type="ARBA" id="ARBA00049172"/>
    </source>
</evidence>
<dbReference type="InterPro" id="IPR003700">
    <property type="entry name" value="Pantoate_hydroxy_MeTrfase"/>
</dbReference>
<accession>A0AAQ3PBQ3</accession>
<evidence type="ECO:0000256" key="2">
    <source>
        <dbReference type="ARBA" id="ARBA00008676"/>
    </source>
</evidence>